<evidence type="ECO:0000313" key="4">
    <source>
        <dbReference type="EMBL" id="HFM98697.1"/>
    </source>
</evidence>
<sequence>MHGVPTILIVDDELDNFDVLEAMLMSEGYQLHYAANGSQTLTFLESHQPDVILLDVMMPGIDGM</sequence>
<evidence type="ECO:0000259" key="3">
    <source>
        <dbReference type="PROSITE" id="PS50110"/>
    </source>
</evidence>
<dbReference type="GO" id="GO:0000160">
    <property type="term" value="P:phosphorelay signal transduction system"/>
    <property type="evidence" value="ECO:0007669"/>
    <property type="project" value="InterPro"/>
</dbReference>
<evidence type="ECO:0000256" key="2">
    <source>
        <dbReference type="PROSITE-ProRule" id="PRU00169"/>
    </source>
</evidence>
<dbReference type="InterPro" id="IPR011006">
    <property type="entry name" value="CheY-like_superfamily"/>
</dbReference>
<dbReference type="InterPro" id="IPR050595">
    <property type="entry name" value="Bact_response_regulator"/>
</dbReference>
<reference evidence="4" key="1">
    <citation type="journal article" date="2020" name="mSystems">
        <title>Genome- and Community-Level Interaction Insights into Carbon Utilization and Element Cycling Functions of Hydrothermarchaeota in Hydrothermal Sediment.</title>
        <authorList>
            <person name="Zhou Z."/>
            <person name="Liu Y."/>
            <person name="Xu W."/>
            <person name="Pan J."/>
            <person name="Luo Z.H."/>
            <person name="Li M."/>
        </authorList>
    </citation>
    <scope>NUCLEOTIDE SEQUENCE [LARGE SCALE GENOMIC DNA]</scope>
    <source>
        <strain evidence="4">SpSt-418</strain>
    </source>
</reference>
<dbReference type="InterPro" id="IPR001789">
    <property type="entry name" value="Sig_transdc_resp-reg_receiver"/>
</dbReference>
<dbReference type="PANTHER" id="PTHR44591">
    <property type="entry name" value="STRESS RESPONSE REGULATOR PROTEIN 1"/>
    <property type="match status" value="1"/>
</dbReference>
<proteinExistence type="predicted"/>
<accession>A0A7C3PPC1</accession>
<dbReference type="SUPFAM" id="SSF52172">
    <property type="entry name" value="CheY-like"/>
    <property type="match status" value="1"/>
</dbReference>
<feature type="modified residue" description="4-aspartylphosphate" evidence="2">
    <location>
        <position position="55"/>
    </location>
</feature>
<dbReference type="Pfam" id="PF00072">
    <property type="entry name" value="Response_reg"/>
    <property type="match status" value="1"/>
</dbReference>
<comment type="caution">
    <text evidence="4">The sequence shown here is derived from an EMBL/GenBank/DDBJ whole genome shotgun (WGS) entry which is preliminary data.</text>
</comment>
<feature type="domain" description="Response regulatory" evidence="3">
    <location>
        <begin position="6"/>
        <end position="64"/>
    </location>
</feature>
<protein>
    <submittedName>
        <fullName evidence="4">Response regulator</fullName>
    </submittedName>
</protein>
<dbReference type="PROSITE" id="PS50110">
    <property type="entry name" value="RESPONSE_REGULATORY"/>
    <property type="match status" value="1"/>
</dbReference>
<keyword evidence="1 2" id="KW-0597">Phosphoprotein</keyword>
<gene>
    <name evidence="4" type="ORF">ENR64_13265</name>
</gene>
<organism evidence="4">
    <name type="scientific">Oscillatoriales cyanobacterium SpSt-418</name>
    <dbReference type="NCBI Taxonomy" id="2282169"/>
    <lineage>
        <taxon>Bacteria</taxon>
        <taxon>Bacillati</taxon>
        <taxon>Cyanobacteriota</taxon>
        <taxon>Cyanophyceae</taxon>
        <taxon>Oscillatoriophycideae</taxon>
        <taxon>Oscillatoriales</taxon>
    </lineage>
</organism>
<dbReference type="EMBL" id="DSRU01000196">
    <property type="protein sequence ID" value="HFM98697.1"/>
    <property type="molecule type" value="Genomic_DNA"/>
</dbReference>
<name>A0A7C3PPC1_9CYAN</name>
<evidence type="ECO:0000256" key="1">
    <source>
        <dbReference type="ARBA" id="ARBA00022553"/>
    </source>
</evidence>
<dbReference type="PANTHER" id="PTHR44591:SF3">
    <property type="entry name" value="RESPONSE REGULATORY DOMAIN-CONTAINING PROTEIN"/>
    <property type="match status" value="1"/>
</dbReference>
<dbReference type="AlphaFoldDB" id="A0A7C3PPC1"/>
<dbReference type="Gene3D" id="3.40.50.2300">
    <property type="match status" value="1"/>
</dbReference>